<evidence type="ECO:0000313" key="1">
    <source>
        <dbReference type="EMBL" id="APU17469.1"/>
    </source>
</evidence>
<sequence>MTTLFVLFLDTDTRGGVMFVTSGVGGVLVEGVRPGRDPVRAAISATDAVDVLEGVWAGRVVDLPAMDGVTGLRRLRFWSGPQGVEVSIRSRAATLGRWLVHADRVPELGDALRRALTTARTHTTTGAALGTNTVPFDTEAQSEVAVGIGAGGAVAAALQVVPGGRR</sequence>
<proteinExistence type="predicted"/>
<evidence type="ECO:0000313" key="2">
    <source>
        <dbReference type="Proteomes" id="UP000185511"/>
    </source>
</evidence>
<keyword evidence="2" id="KW-1185">Reference proteome</keyword>
<reference evidence="2" key="1">
    <citation type="submission" date="2016-06" db="EMBL/GenBank/DDBJ databases">
        <title>Complete genome sequence of Actinoalloteichus fjordicus DSM 46855 (=ADI127-17), type strain of the new species Actinoalloteichus fjordicus.</title>
        <authorList>
            <person name="Ruckert C."/>
            <person name="Nouioui I."/>
            <person name="Willmese J."/>
            <person name="van Wezel G."/>
            <person name="Klenk H.-P."/>
            <person name="Kalinowski J."/>
            <person name="Zotchev S.B."/>
        </authorList>
    </citation>
    <scope>NUCLEOTIDE SEQUENCE [LARGE SCALE GENOMIC DNA]</scope>
    <source>
        <strain evidence="2">ADI127-7</strain>
    </source>
</reference>
<dbReference type="EMBL" id="CP016076">
    <property type="protein sequence ID" value="APU17469.1"/>
    <property type="molecule type" value="Genomic_DNA"/>
</dbReference>
<dbReference type="AlphaFoldDB" id="A0AAC9LIK6"/>
<accession>A0AAC9LIK6</accession>
<gene>
    <name evidence="1" type="ORF">UA74_27330</name>
</gene>
<dbReference type="KEGG" id="acad:UA74_27330"/>
<name>A0AAC9LIK6_9PSEU</name>
<organism evidence="1 2">
    <name type="scientific">Actinoalloteichus fjordicus</name>
    <dbReference type="NCBI Taxonomy" id="1612552"/>
    <lineage>
        <taxon>Bacteria</taxon>
        <taxon>Bacillati</taxon>
        <taxon>Actinomycetota</taxon>
        <taxon>Actinomycetes</taxon>
        <taxon>Pseudonocardiales</taxon>
        <taxon>Pseudonocardiaceae</taxon>
        <taxon>Actinoalloteichus</taxon>
    </lineage>
</organism>
<dbReference type="RefSeq" id="WP_157434469.1">
    <property type="nucleotide sequence ID" value="NZ_CP016076.1"/>
</dbReference>
<protein>
    <submittedName>
        <fullName evidence="1">Uncharacterized protein</fullName>
    </submittedName>
</protein>
<dbReference type="Proteomes" id="UP000185511">
    <property type="component" value="Chromosome"/>
</dbReference>